<keyword evidence="6" id="KW-1185">Reference proteome</keyword>
<gene>
    <name evidence="5" type="ORF">PBRASI_LOCUS5391</name>
</gene>
<keyword evidence="2" id="KW-0175">Coiled coil</keyword>
<organism evidence="5 6">
    <name type="scientific">Paraglomus brasilianum</name>
    <dbReference type="NCBI Taxonomy" id="144538"/>
    <lineage>
        <taxon>Eukaryota</taxon>
        <taxon>Fungi</taxon>
        <taxon>Fungi incertae sedis</taxon>
        <taxon>Mucoromycota</taxon>
        <taxon>Glomeromycotina</taxon>
        <taxon>Glomeromycetes</taxon>
        <taxon>Paraglomerales</taxon>
        <taxon>Paraglomeraceae</taxon>
        <taxon>Paraglomus</taxon>
    </lineage>
</organism>
<reference evidence="5" key="1">
    <citation type="submission" date="2021-06" db="EMBL/GenBank/DDBJ databases">
        <authorList>
            <person name="Kallberg Y."/>
            <person name="Tangrot J."/>
            <person name="Rosling A."/>
        </authorList>
    </citation>
    <scope>NUCLEOTIDE SEQUENCE</scope>
    <source>
        <strain evidence="5">BR232B</strain>
    </source>
</reference>
<dbReference type="GO" id="GO:0006886">
    <property type="term" value="P:intracellular protein transport"/>
    <property type="evidence" value="ECO:0007669"/>
    <property type="project" value="InterPro"/>
</dbReference>
<dbReference type="Proteomes" id="UP000789739">
    <property type="component" value="Unassembled WGS sequence"/>
</dbReference>
<accession>A0A9N9FRM8</accession>
<evidence type="ECO:0000256" key="1">
    <source>
        <dbReference type="ARBA" id="ARBA00006111"/>
    </source>
</evidence>
<evidence type="ECO:0000313" key="5">
    <source>
        <dbReference type="EMBL" id="CAG8557015.1"/>
    </source>
</evidence>
<evidence type="ECO:0000256" key="2">
    <source>
        <dbReference type="ARBA" id="ARBA00023054"/>
    </source>
</evidence>
<dbReference type="PANTHER" id="PTHR31305:SF2">
    <property type="entry name" value="SNARE-ASSOCIATED PROTEIN SNAPIN"/>
    <property type="match status" value="1"/>
</dbReference>
<evidence type="ECO:0000256" key="4">
    <source>
        <dbReference type="SAM" id="MobiDB-lite"/>
    </source>
</evidence>
<dbReference type="InterPro" id="IPR017246">
    <property type="entry name" value="Snapin"/>
</dbReference>
<dbReference type="AlphaFoldDB" id="A0A9N9FRM8"/>
<sequence>MADNAEPARKHTDDDLTQSGDSTDEKLVEGIMTLLTPIVHEMDTSIVSVKSSQEALSKEIERLLAELQLFAEASEPSPIQPSVQKLMNARKRLTTTNQTLKIVSDRIKKIYAQVDKENSTI</sequence>
<evidence type="ECO:0000313" key="6">
    <source>
        <dbReference type="Proteomes" id="UP000789739"/>
    </source>
</evidence>
<dbReference type="PANTHER" id="PTHR31305">
    <property type="entry name" value="SNARE-ASSOCIATED PROTEIN SNAPIN"/>
    <property type="match status" value="1"/>
</dbReference>
<comment type="caution">
    <text evidence="5">The sequence shown here is derived from an EMBL/GenBank/DDBJ whole genome shotgun (WGS) entry which is preliminary data.</text>
</comment>
<evidence type="ECO:0000256" key="3">
    <source>
        <dbReference type="ARBA" id="ARBA00033330"/>
    </source>
</evidence>
<dbReference type="EMBL" id="CAJVPI010000625">
    <property type="protein sequence ID" value="CAG8557015.1"/>
    <property type="molecule type" value="Genomic_DNA"/>
</dbReference>
<dbReference type="GO" id="GO:0031083">
    <property type="term" value="C:BLOC-1 complex"/>
    <property type="evidence" value="ECO:0007669"/>
    <property type="project" value="InterPro"/>
</dbReference>
<dbReference type="GO" id="GO:0099078">
    <property type="term" value="C:BORC complex"/>
    <property type="evidence" value="ECO:0007669"/>
    <property type="project" value="TreeGrafter"/>
</dbReference>
<name>A0A9N9FRM8_9GLOM</name>
<dbReference type="GO" id="GO:0000149">
    <property type="term" value="F:SNARE binding"/>
    <property type="evidence" value="ECO:0007669"/>
    <property type="project" value="TreeGrafter"/>
</dbReference>
<feature type="compositionally biased region" description="Basic and acidic residues" evidence="4">
    <location>
        <begin position="1"/>
        <end position="14"/>
    </location>
</feature>
<dbReference type="Pfam" id="PF14712">
    <property type="entry name" value="Snapin_Pallidin"/>
    <property type="match status" value="1"/>
</dbReference>
<dbReference type="InterPro" id="IPR028119">
    <property type="entry name" value="Snapin/Pallidin/Snn1"/>
</dbReference>
<dbReference type="OrthoDB" id="5399166at2759"/>
<feature type="region of interest" description="Disordered" evidence="4">
    <location>
        <begin position="1"/>
        <end position="25"/>
    </location>
</feature>
<dbReference type="GO" id="GO:0032418">
    <property type="term" value="P:lysosome localization"/>
    <property type="evidence" value="ECO:0007669"/>
    <property type="project" value="TreeGrafter"/>
</dbReference>
<proteinExistence type="inferred from homology"/>
<protein>
    <recommendedName>
        <fullName evidence="3">Biogenesis of lysosome-related organelles complex 1 subunit 7</fullName>
    </recommendedName>
</protein>
<comment type="similarity">
    <text evidence="1">Belongs to the SNAPIN family.</text>
</comment>